<proteinExistence type="predicted"/>
<reference evidence="1 2" key="2">
    <citation type="journal article" date="2023" name="Plant Pathol.">
        <title>Dismantling and reorganizing Pseudomonas marginalis sensu#lato.</title>
        <authorList>
            <person name="Sawada H."/>
            <person name="Fujikawa T."/>
            <person name="Satou M."/>
        </authorList>
    </citation>
    <scope>NUCLEOTIDE SEQUENCE [LARGE SCALE GENOMIC DNA]</scope>
    <source>
        <strain evidence="1 2">MAFF 301381</strain>
    </source>
</reference>
<evidence type="ECO:0000313" key="2">
    <source>
        <dbReference type="Proteomes" id="UP001154860"/>
    </source>
</evidence>
<dbReference type="Proteomes" id="UP001154860">
    <property type="component" value="Unassembled WGS sequence"/>
</dbReference>
<comment type="caution">
    <text evidence="1">The sequence shown here is derived from an EMBL/GenBank/DDBJ whole genome shotgun (WGS) entry which is preliminary data.</text>
</comment>
<name>A0A9X0YFR7_9PSED</name>
<reference evidence="1 2" key="1">
    <citation type="journal article" date="2021" name="Int. J. Syst. Evol. Microbiol.">
        <title>Pseudomonas lactucae sp. nov., a pathogen causing bacterial rot of lettuce in Japan.</title>
        <authorList>
            <person name="Sawada H."/>
            <person name="Fujikawa T."/>
            <person name="Satou M."/>
        </authorList>
    </citation>
    <scope>NUCLEOTIDE SEQUENCE [LARGE SCALE GENOMIC DNA]</scope>
    <source>
        <strain evidence="1 2">MAFF 301381</strain>
    </source>
</reference>
<dbReference type="AlphaFoldDB" id="A0A9X0YFR7"/>
<evidence type="ECO:0000313" key="1">
    <source>
        <dbReference type="EMBL" id="MBN2979017.1"/>
    </source>
</evidence>
<dbReference type="RefSeq" id="WP_205520239.1">
    <property type="nucleotide sequence ID" value="NZ_JAFHKJ010000133.1"/>
</dbReference>
<keyword evidence="2" id="KW-1185">Reference proteome</keyword>
<gene>
    <name evidence="1" type="ORF">JWR99_24985</name>
</gene>
<dbReference type="EMBL" id="JAFHKJ010000133">
    <property type="protein sequence ID" value="MBN2979017.1"/>
    <property type="molecule type" value="Genomic_DNA"/>
</dbReference>
<sequence length="59" mass="6384">MNPWAAATRHPWRGAANPASCRVTHGIQALRSASVFDGAPEIKIKSQSNSNKRKDQAVV</sequence>
<accession>A0A9X0YFR7</accession>
<protein>
    <submittedName>
        <fullName evidence="1">Uncharacterized protein</fullName>
    </submittedName>
</protein>
<organism evidence="1 2">
    <name type="scientific">Pseudomonas lactucae</name>
    <dbReference type="NCBI Taxonomy" id="2813360"/>
    <lineage>
        <taxon>Bacteria</taxon>
        <taxon>Pseudomonadati</taxon>
        <taxon>Pseudomonadota</taxon>
        <taxon>Gammaproteobacteria</taxon>
        <taxon>Pseudomonadales</taxon>
        <taxon>Pseudomonadaceae</taxon>
        <taxon>Pseudomonas</taxon>
    </lineage>
</organism>